<dbReference type="PANTHER" id="PTHR34815:SF2">
    <property type="entry name" value="N-ACETYLTRANSFERASE DOMAIN-CONTAINING PROTEIN"/>
    <property type="match status" value="1"/>
</dbReference>
<dbReference type="SUPFAM" id="SSF55729">
    <property type="entry name" value="Acyl-CoA N-acyltransferases (Nat)"/>
    <property type="match status" value="1"/>
</dbReference>
<keyword evidence="3" id="KW-1185">Reference proteome</keyword>
<feature type="domain" description="LYC1 C-terminal" evidence="1">
    <location>
        <begin position="176"/>
        <end position="378"/>
    </location>
</feature>
<gene>
    <name evidence="2" type="ORF">C8A01DRAFT_41134</name>
</gene>
<comment type="caution">
    <text evidence="2">The sequence shown here is derived from an EMBL/GenBank/DDBJ whole genome shotgun (WGS) entry which is preliminary data.</text>
</comment>
<dbReference type="Pfam" id="PF22998">
    <property type="entry name" value="GNAT_LYC1-like"/>
    <property type="match status" value="1"/>
</dbReference>
<reference evidence="3" key="1">
    <citation type="journal article" date="2023" name="Mol. Phylogenet. Evol.">
        <title>Genome-scale phylogeny and comparative genomics of the fungal order Sordariales.</title>
        <authorList>
            <person name="Hensen N."/>
            <person name="Bonometti L."/>
            <person name="Westerberg I."/>
            <person name="Brannstrom I.O."/>
            <person name="Guillou S."/>
            <person name="Cros-Aarteil S."/>
            <person name="Calhoun S."/>
            <person name="Haridas S."/>
            <person name="Kuo A."/>
            <person name="Mondo S."/>
            <person name="Pangilinan J."/>
            <person name="Riley R."/>
            <person name="LaButti K."/>
            <person name="Andreopoulos B."/>
            <person name="Lipzen A."/>
            <person name="Chen C."/>
            <person name="Yan M."/>
            <person name="Daum C."/>
            <person name="Ng V."/>
            <person name="Clum A."/>
            <person name="Steindorff A."/>
            <person name="Ohm R.A."/>
            <person name="Martin F."/>
            <person name="Silar P."/>
            <person name="Natvig D.O."/>
            <person name="Lalanne C."/>
            <person name="Gautier V."/>
            <person name="Ament-Velasquez S.L."/>
            <person name="Kruys A."/>
            <person name="Hutchinson M.I."/>
            <person name="Powell A.J."/>
            <person name="Barry K."/>
            <person name="Miller A.N."/>
            <person name="Grigoriev I.V."/>
            <person name="Debuchy R."/>
            <person name="Gladieux P."/>
            <person name="Hiltunen Thoren M."/>
            <person name="Johannesson H."/>
        </authorList>
    </citation>
    <scope>NUCLEOTIDE SEQUENCE [LARGE SCALE GENOMIC DNA]</scope>
    <source>
        <strain evidence="3">CBS 284.82</strain>
    </source>
</reference>
<dbReference type="InterPro" id="IPR016181">
    <property type="entry name" value="Acyl_CoA_acyltransferase"/>
</dbReference>
<dbReference type="EMBL" id="MU854611">
    <property type="protein sequence ID" value="KAK4032430.1"/>
    <property type="molecule type" value="Genomic_DNA"/>
</dbReference>
<name>A0AAN6SMC5_9PEZI</name>
<dbReference type="Proteomes" id="UP001303115">
    <property type="component" value="Unassembled WGS sequence"/>
</dbReference>
<organism evidence="2 3">
    <name type="scientific">Parachaetomium inaequale</name>
    <dbReference type="NCBI Taxonomy" id="2588326"/>
    <lineage>
        <taxon>Eukaryota</taxon>
        <taxon>Fungi</taxon>
        <taxon>Dikarya</taxon>
        <taxon>Ascomycota</taxon>
        <taxon>Pezizomycotina</taxon>
        <taxon>Sordariomycetes</taxon>
        <taxon>Sordariomycetidae</taxon>
        <taxon>Sordariales</taxon>
        <taxon>Chaetomiaceae</taxon>
        <taxon>Parachaetomium</taxon>
    </lineage>
</organism>
<dbReference type="PANTHER" id="PTHR34815">
    <property type="entry name" value="LYSINE ACETYLTRANSFERASE"/>
    <property type="match status" value="1"/>
</dbReference>
<evidence type="ECO:0000259" key="1">
    <source>
        <dbReference type="Pfam" id="PF22998"/>
    </source>
</evidence>
<protein>
    <recommendedName>
        <fullName evidence="1">LYC1 C-terminal domain-containing protein</fullName>
    </recommendedName>
</protein>
<evidence type="ECO:0000313" key="2">
    <source>
        <dbReference type="EMBL" id="KAK4032430.1"/>
    </source>
</evidence>
<proteinExistence type="predicted"/>
<evidence type="ECO:0000313" key="3">
    <source>
        <dbReference type="Proteomes" id="UP001303115"/>
    </source>
</evidence>
<dbReference type="Gene3D" id="3.40.630.30">
    <property type="match status" value="1"/>
</dbReference>
<dbReference type="InterPro" id="IPR055100">
    <property type="entry name" value="GNAT_LYC1-like"/>
</dbReference>
<accession>A0AAN6SMC5</accession>
<dbReference type="InterPro" id="IPR053013">
    <property type="entry name" value="LAT"/>
</dbReference>
<sequence length="382" mass="42971">MSYDIQIGLATPREEADIRRRRHRPPYSLESFLEWEEEAAARGATQWVMYNEPPTTPEIKGHDIDRTVMGSFQTIPRRALVASRRADGQVQVDKVPCSLIQAMFVFEEFRRQGLAAKALRLIKDQLADYAEADHQGIRFLFLYSYVGPELYTQGGWTSFPATYATLPTVSGPDMASVPDEVEFFDVKEVEKLCLRDEELVREELLRSYTSGDDAKSKFVVLADWPAISWLEACEEHVARETNTGALSLKGARARTRAGTVWCIWTRIFRGNGEIDFQILRSRVDAAAANDNSDLSAEEAEDQITSGLAAVLRAAQIEAGRWGCNNVTMKNPPPRLVRAAQRIDPSAQSIPRSKICLPFLHWYGGAEGEETPEWLQNESHGDF</sequence>
<dbReference type="AlphaFoldDB" id="A0AAN6SMC5"/>